<keyword evidence="3" id="KW-1185">Reference proteome</keyword>
<dbReference type="SUPFAM" id="SSF52833">
    <property type="entry name" value="Thioredoxin-like"/>
    <property type="match status" value="1"/>
</dbReference>
<evidence type="ECO:0000259" key="1">
    <source>
        <dbReference type="PROSITE" id="PS50404"/>
    </source>
</evidence>
<dbReference type="Gene3D" id="3.40.30.10">
    <property type="entry name" value="Glutaredoxin"/>
    <property type="match status" value="1"/>
</dbReference>
<dbReference type="InterPro" id="IPR036249">
    <property type="entry name" value="Thioredoxin-like_sf"/>
</dbReference>
<dbReference type="SUPFAM" id="SSF47616">
    <property type="entry name" value="GST C-terminal domain-like"/>
    <property type="match status" value="1"/>
</dbReference>
<protein>
    <submittedName>
        <fullName evidence="2">Glutathione S-transferase</fullName>
    </submittedName>
</protein>
<feature type="domain" description="GST N-terminal" evidence="1">
    <location>
        <begin position="1"/>
        <end position="79"/>
    </location>
</feature>
<dbReference type="InterPro" id="IPR036282">
    <property type="entry name" value="Glutathione-S-Trfase_C_sf"/>
</dbReference>
<gene>
    <name evidence="2" type="ORF">GCM10007916_25400</name>
</gene>
<dbReference type="PANTHER" id="PTHR42673">
    <property type="entry name" value="MALEYLACETOACETATE ISOMERASE"/>
    <property type="match status" value="1"/>
</dbReference>
<organism evidence="2 3">
    <name type="scientific">Psychromonas marina</name>
    <dbReference type="NCBI Taxonomy" id="88364"/>
    <lineage>
        <taxon>Bacteria</taxon>
        <taxon>Pseudomonadati</taxon>
        <taxon>Pseudomonadota</taxon>
        <taxon>Gammaproteobacteria</taxon>
        <taxon>Alteromonadales</taxon>
        <taxon>Psychromonadaceae</taxon>
        <taxon>Psychromonas</taxon>
    </lineage>
</organism>
<dbReference type="InterPro" id="IPR004045">
    <property type="entry name" value="Glutathione_S-Trfase_N"/>
</dbReference>
<dbReference type="Pfam" id="PF13409">
    <property type="entry name" value="GST_N_2"/>
    <property type="match status" value="1"/>
</dbReference>
<evidence type="ECO:0000313" key="3">
    <source>
        <dbReference type="Proteomes" id="UP001157353"/>
    </source>
</evidence>
<dbReference type="Proteomes" id="UP001157353">
    <property type="component" value="Unassembled WGS sequence"/>
</dbReference>
<accession>A0ABQ6E3A8</accession>
<name>A0ABQ6E3A8_9GAMM</name>
<comment type="caution">
    <text evidence="2">The sequence shown here is derived from an EMBL/GenBank/DDBJ whole genome shotgun (WGS) entry which is preliminary data.</text>
</comment>
<dbReference type="Gene3D" id="1.20.1050.10">
    <property type="match status" value="1"/>
</dbReference>
<sequence length="201" mass="22577">MELIVGTDSTWSLRAWICLQLVNVDVTELVIDLNSANYKSEILKYSPTGLVPALINETCVIHDSLAITEYLNESFNGKLYPKNITERALARSLCAEMHSGFMNLRSQCPFTLKAVSNNVDISENMSLELGRIEAIFEQAEIPFMSESASAVDAFYSILAFRLKSYGVNFQGKAGEYQDSLLNWSLLKKAIMQAEQWHSAYK</sequence>
<dbReference type="PROSITE" id="PS50404">
    <property type="entry name" value="GST_NTER"/>
    <property type="match status" value="1"/>
</dbReference>
<dbReference type="PANTHER" id="PTHR42673:SF4">
    <property type="entry name" value="MALEYLACETOACETATE ISOMERASE"/>
    <property type="match status" value="1"/>
</dbReference>
<dbReference type="RefSeq" id="WP_284204582.1">
    <property type="nucleotide sequence ID" value="NZ_BSPQ01000013.1"/>
</dbReference>
<evidence type="ECO:0000313" key="2">
    <source>
        <dbReference type="EMBL" id="GLS91471.1"/>
    </source>
</evidence>
<dbReference type="EMBL" id="BSPQ01000013">
    <property type="protein sequence ID" value="GLS91471.1"/>
    <property type="molecule type" value="Genomic_DNA"/>
</dbReference>
<proteinExistence type="predicted"/>
<reference evidence="3" key="1">
    <citation type="journal article" date="2019" name="Int. J. Syst. Evol. Microbiol.">
        <title>The Global Catalogue of Microorganisms (GCM) 10K type strain sequencing project: providing services to taxonomists for standard genome sequencing and annotation.</title>
        <authorList>
            <consortium name="The Broad Institute Genomics Platform"/>
            <consortium name="The Broad Institute Genome Sequencing Center for Infectious Disease"/>
            <person name="Wu L."/>
            <person name="Ma J."/>
        </authorList>
    </citation>
    <scope>NUCLEOTIDE SEQUENCE [LARGE SCALE GENOMIC DNA]</scope>
    <source>
        <strain evidence="3">NBRC 103166</strain>
    </source>
</reference>